<dbReference type="CDD" id="cd06661">
    <property type="entry name" value="GGCT_like"/>
    <property type="match status" value="1"/>
</dbReference>
<evidence type="ECO:0000313" key="7">
    <source>
        <dbReference type="Proteomes" id="UP001610335"/>
    </source>
</evidence>
<sequence length="246" mass="26940">MGDHVLFFYGTLMAPQILHRVIHGSPTPHQWQKDLLHFRPAILHGYRRHRVRGADYPGIISSSSSSSASASHSSAVQDLPAVSTSTSTSISTSTHTTLSVIDRQAPPPPPSVYVSVLGTVVSGLTDGDLHRLDIFEGSDYSRQKVSVRILREALLSDPDVGGRDGSSTSHGNGGDGDRDGNRNSDRHLKDVLEAAGADFADEGEEIEAETYVWISARRALEDAEWDFEAFKRDKMAWWVAADESEW</sequence>
<dbReference type="PANTHER" id="PTHR31544:SF2">
    <property type="entry name" value="AIG2-LIKE PROTEIN D"/>
    <property type="match status" value="1"/>
</dbReference>
<dbReference type="Pfam" id="PF06094">
    <property type="entry name" value="GGACT"/>
    <property type="match status" value="1"/>
</dbReference>
<dbReference type="InterPro" id="IPR009288">
    <property type="entry name" value="AIG2-like_dom"/>
</dbReference>
<dbReference type="Gene3D" id="3.10.490.10">
    <property type="entry name" value="Gamma-glutamyl cyclotransferase-like"/>
    <property type="match status" value="1"/>
</dbReference>
<comment type="caution">
    <text evidence="6">The sequence shown here is derived from an EMBL/GenBank/DDBJ whole genome shotgun (WGS) entry which is preliminary data.</text>
</comment>
<dbReference type="InterPro" id="IPR045038">
    <property type="entry name" value="AIG2-like"/>
</dbReference>
<dbReference type="InterPro" id="IPR013024">
    <property type="entry name" value="GGCT-like"/>
</dbReference>
<dbReference type="SUPFAM" id="SSF110857">
    <property type="entry name" value="Gamma-glutamyl cyclotransferase-like"/>
    <property type="match status" value="1"/>
</dbReference>
<dbReference type="EMBL" id="JBFXLS010000033">
    <property type="protein sequence ID" value="KAL2825986.1"/>
    <property type="molecule type" value="Genomic_DNA"/>
</dbReference>
<dbReference type="PANTHER" id="PTHR31544">
    <property type="entry name" value="AIG2-LIKE PROTEIN D"/>
    <property type="match status" value="1"/>
</dbReference>
<feature type="region of interest" description="Disordered" evidence="4">
    <location>
        <begin position="158"/>
        <end position="185"/>
    </location>
</feature>
<comment type="similarity">
    <text evidence="1">Belongs to the gamma-glutamylcyclotransferase family.</text>
</comment>
<organism evidence="6 7">
    <name type="scientific">Aspergillus cavernicola</name>
    <dbReference type="NCBI Taxonomy" id="176166"/>
    <lineage>
        <taxon>Eukaryota</taxon>
        <taxon>Fungi</taxon>
        <taxon>Dikarya</taxon>
        <taxon>Ascomycota</taxon>
        <taxon>Pezizomycotina</taxon>
        <taxon>Eurotiomycetes</taxon>
        <taxon>Eurotiomycetidae</taxon>
        <taxon>Eurotiales</taxon>
        <taxon>Aspergillaceae</taxon>
        <taxon>Aspergillus</taxon>
        <taxon>Aspergillus subgen. Nidulantes</taxon>
    </lineage>
</organism>
<feature type="compositionally biased region" description="Basic and acidic residues" evidence="4">
    <location>
        <begin position="175"/>
        <end position="185"/>
    </location>
</feature>
<gene>
    <name evidence="6" type="ORF">BDW59DRAFT_145705</name>
</gene>
<evidence type="ECO:0000256" key="2">
    <source>
        <dbReference type="ARBA" id="ARBA00022679"/>
    </source>
</evidence>
<keyword evidence="2" id="KW-0808">Transferase</keyword>
<feature type="compositionally biased region" description="Low complexity" evidence="4">
    <location>
        <begin position="83"/>
        <end position="99"/>
    </location>
</feature>
<evidence type="ECO:0000256" key="1">
    <source>
        <dbReference type="ARBA" id="ARBA00008861"/>
    </source>
</evidence>
<evidence type="ECO:0000313" key="6">
    <source>
        <dbReference type="EMBL" id="KAL2825986.1"/>
    </source>
</evidence>
<reference evidence="6 7" key="1">
    <citation type="submission" date="2024-07" db="EMBL/GenBank/DDBJ databases">
        <title>Section-level genome sequencing and comparative genomics of Aspergillus sections Usti and Cavernicolus.</title>
        <authorList>
            <consortium name="Lawrence Berkeley National Laboratory"/>
            <person name="Nybo J.L."/>
            <person name="Vesth T.C."/>
            <person name="Theobald S."/>
            <person name="Frisvad J.C."/>
            <person name="Larsen T.O."/>
            <person name="Kjaerboelling I."/>
            <person name="Rothschild-Mancinelli K."/>
            <person name="Lyhne E.K."/>
            <person name="Kogle M.E."/>
            <person name="Barry K."/>
            <person name="Clum A."/>
            <person name="Na H."/>
            <person name="Ledsgaard L."/>
            <person name="Lin J."/>
            <person name="Lipzen A."/>
            <person name="Kuo A."/>
            <person name="Riley R."/>
            <person name="Mondo S."/>
            <person name="LaButti K."/>
            <person name="Haridas S."/>
            <person name="Pangalinan J."/>
            <person name="Salamov A.A."/>
            <person name="Simmons B.A."/>
            <person name="Magnuson J.K."/>
            <person name="Chen J."/>
            <person name="Drula E."/>
            <person name="Henrissat B."/>
            <person name="Wiebenga A."/>
            <person name="Lubbers R.J."/>
            <person name="Gomes A.C."/>
            <person name="Makela M.R."/>
            <person name="Stajich J."/>
            <person name="Grigoriev I.V."/>
            <person name="Mortensen U.H."/>
            <person name="De vries R.P."/>
            <person name="Baker S.E."/>
            <person name="Andersen M.R."/>
        </authorList>
    </citation>
    <scope>NUCLEOTIDE SEQUENCE [LARGE SCALE GENOMIC DNA]</scope>
    <source>
        <strain evidence="6 7">CBS 600.67</strain>
    </source>
</reference>
<accession>A0ABR4IE21</accession>
<dbReference type="Proteomes" id="UP001610335">
    <property type="component" value="Unassembled WGS sequence"/>
</dbReference>
<evidence type="ECO:0000259" key="5">
    <source>
        <dbReference type="Pfam" id="PF06094"/>
    </source>
</evidence>
<protein>
    <recommendedName>
        <fullName evidence="3">Putative gamma-glutamylcyclotransferase</fullName>
    </recommendedName>
</protein>
<evidence type="ECO:0000256" key="3">
    <source>
        <dbReference type="ARBA" id="ARBA00030602"/>
    </source>
</evidence>
<feature type="region of interest" description="Disordered" evidence="4">
    <location>
        <begin position="62"/>
        <end position="107"/>
    </location>
</feature>
<name>A0ABR4IE21_9EURO</name>
<keyword evidence="7" id="KW-1185">Reference proteome</keyword>
<feature type="domain" description="Gamma-glutamylcyclotransferase AIG2-like" evidence="5">
    <location>
        <begin position="6"/>
        <end position="64"/>
    </location>
</feature>
<proteinExistence type="inferred from homology"/>
<feature type="compositionally biased region" description="Low complexity" evidence="4">
    <location>
        <begin position="62"/>
        <end position="75"/>
    </location>
</feature>
<evidence type="ECO:0000256" key="4">
    <source>
        <dbReference type="SAM" id="MobiDB-lite"/>
    </source>
</evidence>
<dbReference type="InterPro" id="IPR036568">
    <property type="entry name" value="GGCT-like_sf"/>
</dbReference>